<dbReference type="EMBL" id="GG662820">
    <property type="protein sequence ID" value="EWS75960.1"/>
    <property type="molecule type" value="Genomic_DNA"/>
</dbReference>
<dbReference type="GeneID" id="24437619"/>
<dbReference type="RefSeq" id="XP_012651478.1">
    <property type="nucleotide sequence ID" value="XM_012796024.1"/>
</dbReference>
<accession>W7X990</accession>
<gene>
    <name evidence="2" type="ORF">TTHERM_000160868</name>
</gene>
<name>W7X990_TETTS</name>
<dbReference type="Proteomes" id="UP000009168">
    <property type="component" value="Unassembled WGS sequence"/>
</dbReference>
<reference evidence="3" key="1">
    <citation type="journal article" date="2006" name="PLoS Biol.">
        <title>Macronuclear genome sequence of the ciliate Tetrahymena thermophila, a model eukaryote.</title>
        <authorList>
            <person name="Eisen J.A."/>
            <person name="Coyne R.S."/>
            <person name="Wu M."/>
            <person name="Wu D."/>
            <person name="Thiagarajan M."/>
            <person name="Wortman J.R."/>
            <person name="Badger J.H."/>
            <person name="Ren Q."/>
            <person name="Amedeo P."/>
            <person name="Jones K.M."/>
            <person name="Tallon L.J."/>
            <person name="Delcher A.L."/>
            <person name="Salzberg S.L."/>
            <person name="Silva J.C."/>
            <person name="Haas B.J."/>
            <person name="Majoros W.H."/>
            <person name="Farzad M."/>
            <person name="Carlton J.M."/>
            <person name="Smith R.K. Jr."/>
            <person name="Garg J."/>
            <person name="Pearlman R.E."/>
            <person name="Karrer K.M."/>
            <person name="Sun L."/>
            <person name="Manning G."/>
            <person name="Elde N.C."/>
            <person name="Turkewitz A.P."/>
            <person name="Asai D.J."/>
            <person name="Wilkes D.E."/>
            <person name="Wang Y."/>
            <person name="Cai H."/>
            <person name="Collins K."/>
            <person name="Stewart B.A."/>
            <person name="Lee S.R."/>
            <person name="Wilamowska K."/>
            <person name="Weinberg Z."/>
            <person name="Ruzzo W.L."/>
            <person name="Wloga D."/>
            <person name="Gaertig J."/>
            <person name="Frankel J."/>
            <person name="Tsao C.-C."/>
            <person name="Gorovsky M.A."/>
            <person name="Keeling P.J."/>
            <person name="Waller R.F."/>
            <person name="Patron N.J."/>
            <person name="Cherry J.M."/>
            <person name="Stover N.A."/>
            <person name="Krieger C.J."/>
            <person name="del Toro C."/>
            <person name="Ryder H.F."/>
            <person name="Williamson S.C."/>
            <person name="Barbeau R.A."/>
            <person name="Hamilton E.P."/>
            <person name="Orias E."/>
        </authorList>
    </citation>
    <scope>NUCLEOTIDE SEQUENCE [LARGE SCALE GENOMIC DNA]</scope>
    <source>
        <strain evidence="3">SB210</strain>
    </source>
</reference>
<keyword evidence="1 2" id="KW-0812">Transmembrane</keyword>
<evidence type="ECO:0000313" key="2">
    <source>
        <dbReference type="EMBL" id="EWS75960.1"/>
    </source>
</evidence>
<keyword evidence="1" id="KW-1133">Transmembrane helix</keyword>
<proteinExistence type="predicted"/>
<evidence type="ECO:0000313" key="3">
    <source>
        <dbReference type="Proteomes" id="UP000009168"/>
    </source>
</evidence>
<evidence type="ECO:0000256" key="1">
    <source>
        <dbReference type="SAM" id="Phobius"/>
    </source>
</evidence>
<keyword evidence="1" id="KW-0472">Membrane</keyword>
<feature type="transmembrane region" description="Helical" evidence="1">
    <location>
        <begin position="238"/>
        <end position="259"/>
    </location>
</feature>
<keyword evidence="3" id="KW-1185">Reference proteome</keyword>
<feature type="transmembrane region" description="Helical" evidence="1">
    <location>
        <begin position="295"/>
        <end position="316"/>
    </location>
</feature>
<dbReference type="KEGG" id="tet:TTHERM_000160868"/>
<dbReference type="AlphaFoldDB" id="W7X990"/>
<protein>
    <submittedName>
        <fullName evidence="2">Transmembrane protein, putative</fullName>
    </submittedName>
</protein>
<organism evidence="2 3">
    <name type="scientific">Tetrahymena thermophila (strain SB210)</name>
    <dbReference type="NCBI Taxonomy" id="312017"/>
    <lineage>
        <taxon>Eukaryota</taxon>
        <taxon>Sar</taxon>
        <taxon>Alveolata</taxon>
        <taxon>Ciliophora</taxon>
        <taxon>Intramacronucleata</taxon>
        <taxon>Oligohymenophorea</taxon>
        <taxon>Hymenostomatida</taxon>
        <taxon>Tetrahymenina</taxon>
        <taxon>Tetrahymenidae</taxon>
        <taxon>Tetrahymena</taxon>
    </lineage>
</organism>
<dbReference type="InParanoid" id="W7X990"/>
<sequence>MNSQQIIQILKKEFNVEYNSDVIEKLSEFTIRVSHELMETMEVIQKNQSKRALRKEDVRWIMDDLRTNDSEAMILKKLENHHARDFPFEDPEKEKDKEIYKAYLPMKNQQNLRRNAQLAVKEEIDNAVITAQLLYSSLLISLNNRNKKERRIYNYQDQSQNNLSKFKITKKVNISRFSLMRKMKKNKQKRRISPKLLNLKCDIINSLIIIVQKWSEVFQICRQIEKAQLQKQNYFKNILINLINQLAIIIYFSSLKLIYKQQSYVFISLQAKQLAYINKILSFQYIQLRKLTEQLLKFIIGYFIIKTFTILQMIIAEFKKGYQIYKIYLQCY</sequence>